<keyword evidence="3" id="KW-1185">Reference proteome</keyword>
<feature type="compositionally biased region" description="Acidic residues" evidence="1">
    <location>
        <begin position="120"/>
        <end position="133"/>
    </location>
</feature>
<proteinExistence type="predicted"/>
<dbReference type="AlphaFoldDB" id="A0A0D2E4I0"/>
<gene>
    <name evidence="2" type="ORF">PV04_05147</name>
</gene>
<dbReference type="EMBL" id="KN846958">
    <property type="protein sequence ID" value="KIW69262.1"/>
    <property type="molecule type" value="Genomic_DNA"/>
</dbReference>
<name>A0A0D2E4I0_9EURO</name>
<evidence type="ECO:0000313" key="2">
    <source>
        <dbReference type="EMBL" id="KIW69262.1"/>
    </source>
</evidence>
<feature type="compositionally biased region" description="Acidic residues" evidence="1">
    <location>
        <begin position="161"/>
        <end position="172"/>
    </location>
</feature>
<evidence type="ECO:0000313" key="3">
    <source>
        <dbReference type="Proteomes" id="UP000054266"/>
    </source>
</evidence>
<organism evidence="2 3">
    <name type="scientific">Phialophora macrospora</name>
    <dbReference type="NCBI Taxonomy" id="1851006"/>
    <lineage>
        <taxon>Eukaryota</taxon>
        <taxon>Fungi</taxon>
        <taxon>Dikarya</taxon>
        <taxon>Ascomycota</taxon>
        <taxon>Pezizomycotina</taxon>
        <taxon>Eurotiomycetes</taxon>
        <taxon>Chaetothyriomycetidae</taxon>
        <taxon>Chaetothyriales</taxon>
        <taxon>Herpotrichiellaceae</taxon>
        <taxon>Phialophora</taxon>
    </lineage>
</organism>
<protein>
    <submittedName>
        <fullName evidence="2">Uncharacterized protein</fullName>
    </submittedName>
</protein>
<accession>A0A0D2E4I0</accession>
<evidence type="ECO:0000256" key="1">
    <source>
        <dbReference type="SAM" id="MobiDB-lite"/>
    </source>
</evidence>
<dbReference type="HOGENOM" id="CLU_1510402_0_0_1"/>
<dbReference type="Proteomes" id="UP000054266">
    <property type="component" value="Unassembled WGS sequence"/>
</dbReference>
<feature type="region of interest" description="Disordered" evidence="1">
    <location>
        <begin position="82"/>
        <end position="178"/>
    </location>
</feature>
<reference evidence="2 3" key="1">
    <citation type="submission" date="2015-01" db="EMBL/GenBank/DDBJ databases">
        <title>The Genome Sequence of Capronia semiimmersa CBS27337.</title>
        <authorList>
            <consortium name="The Broad Institute Genomics Platform"/>
            <person name="Cuomo C."/>
            <person name="de Hoog S."/>
            <person name="Gorbushina A."/>
            <person name="Stielow B."/>
            <person name="Teixiera M."/>
            <person name="Abouelleil A."/>
            <person name="Chapman S.B."/>
            <person name="Priest M."/>
            <person name="Young S.K."/>
            <person name="Wortman J."/>
            <person name="Nusbaum C."/>
            <person name="Birren B."/>
        </authorList>
    </citation>
    <scope>NUCLEOTIDE SEQUENCE [LARGE SCALE GENOMIC DNA]</scope>
    <source>
        <strain evidence="2 3">CBS 27337</strain>
    </source>
</reference>
<sequence>MCFYDLKQYLCHNYGHHVNGCSGIVRTQRTPLPCGGVNKGALQPRTMNSNFNCPGDQGNLSTEQIPTNELCHNCTRFASLTQSPHAQQPYQGEEEEYDPYGPQHPMHLAQAQHPAHGGAEEGEGDYDDDDDMEEVHIPPYTADPAQPAHGASSLAVHGLGEEDEAEDDDMEEVPIPHH</sequence>